<protein>
    <submittedName>
        <fullName evidence="2">Uncharacterized protein Cpr78Cb isoform X1</fullName>
    </submittedName>
</protein>
<organism evidence="1 2">
    <name type="scientific">Drosophila suzukii</name>
    <name type="common">Spotted-wing drosophila fruit fly</name>
    <dbReference type="NCBI Taxonomy" id="28584"/>
    <lineage>
        <taxon>Eukaryota</taxon>
        <taxon>Metazoa</taxon>
        <taxon>Ecdysozoa</taxon>
        <taxon>Arthropoda</taxon>
        <taxon>Hexapoda</taxon>
        <taxon>Insecta</taxon>
        <taxon>Pterygota</taxon>
        <taxon>Neoptera</taxon>
        <taxon>Endopterygota</taxon>
        <taxon>Diptera</taxon>
        <taxon>Brachycera</taxon>
        <taxon>Muscomorpha</taxon>
        <taxon>Ephydroidea</taxon>
        <taxon>Drosophilidae</taxon>
        <taxon>Drosophila</taxon>
        <taxon>Sophophora</taxon>
    </lineage>
</organism>
<dbReference type="RefSeq" id="XP_070852251.1">
    <property type="nucleotide sequence ID" value="XM_070996150.1"/>
</dbReference>
<evidence type="ECO:0000313" key="1">
    <source>
        <dbReference type="Proteomes" id="UP001652628"/>
    </source>
</evidence>
<dbReference type="Proteomes" id="UP001652628">
    <property type="component" value="Chromosome 3"/>
</dbReference>
<sequence>MPLKFNEAIELLFEDLSKNPTPEQQLYVDDADEISEKINQEFANINSIFKGTITNLNKIYFLTDIPIPKMNWLLFLKMPFKVEPQEVHIPGRDDSNVFNLKTSVHHPAVRNGHVIGEVLVNLFRLDLYRVIERISKVTCKSGKSYKLCYNMATDKEDIDTIEVYDAKHDEIRIWYGFVPVFSFSDDSVRYVVYNNFFLREKDSERAKKELTKCKIVHFLWLQLKICKYLPSSINIGQILGPTSLSPGGNAGDILLEVLGMTITIANNPGPLICVYEKLLQFKQSDSVEMPELKELFAFL</sequence>
<reference evidence="2" key="1">
    <citation type="submission" date="2025-08" db="UniProtKB">
        <authorList>
            <consortium name="RefSeq"/>
        </authorList>
    </citation>
    <scope>IDENTIFICATION</scope>
</reference>
<gene>
    <name evidence="2" type="primary">Cpr78Cb</name>
</gene>
<proteinExistence type="predicted"/>
<name>A0ABM4TQL5_DROSZ</name>
<evidence type="ECO:0000313" key="2">
    <source>
        <dbReference type="RefSeq" id="XP_070852251.1"/>
    </source>
</evidence>
<dbReference type="GeneID" id="139352161"/>
<accession>A0ABM4TQL5</accession>
<keyword evidence="1" id="KW-1185">Reference proteome</keyword>